<reference evidence="3 4" key="1">
    <citation type="journal article" date="2006" name="Proc. Natl. Acad. Sci. U.S.A.">
        <title>The complete genome sequence of Lactobacillus bulgaricus reveals extensive and ongoing reductive evolution.</title>
        <authorList>
            <person name="van de Guchte M."/>
            <person name="Penaud S."/>
            <person name="Grimaldi C."/>
            <person name="Barbe V."/>
            <person name="Bryson K."/>
            <person name="Nicolas P."/>
            <person name="Robert C."/>
            <person name="Oztas S."/>
            <person name="Mangenot S."/>
            <person name="Couloux A."/>
            <person name="Loux V."/>
            <person name="Dervyn R."/>
            <person name="Bossy R."/>
            <person name="Bolotin A."/>
            <person name="Batto J.-M."/>
            <person name="Walunas T."/>
            <person name="Gibrat J.-F."/>
            <person name="Bessieres P."/>
            <person name="Weissenbach J."/>
            <person name="Ehrlich S.D."/>
            <person name="Maguin E."/>
        </authorList>
    </citation>
    <scope>NUCLEOTIDE SEQUENCE [LARGE SCALE GENOMIC DNA]</scope>
    <source>
        <strain evidence="4">ATCC 11842 / DSM 20081 / BCRC 10696 / JCM 1002 / NBRC 13953 / NCIMB 11778 / NCTC 12712 / WDCM 00102 / Lb 14</strain>
    </source>
</reference>
<accession>Q1G7W1</accession>
<dbReference type="Proteomes" id="UP000001259">
    <property type="component" value="Chromosome"/>
</dbReference>
<feature type="domain" description="Transcobalamin-like C-terminal" evidence="2">
    <location>
        <begin position="78"/>
        <end position="147"/>
    </location>
</feature>
<evidence type="ECO:0000313" key="3">
    <source>
        <dbReference type="EMBL" id="CAI96938.1"/>
    </source>
</evidence>
<evidence type="ECO:0000313" key="4">
    <source>
        <dbReference type="Proteomes" id="UP000001259"/>
    </source>
</evidence>
<organism evidence="3 4">
    <name type="scientific">Lactobacillus delbrueckii subsp. bulgaricus (strain ATCC 11842 / DSM 20081 / BCRC 10696 / JCM 1002 / NBRC 13953 / NCIMB 11778 / NCTC 12712 / WDCM 00102 / Lb 14)</name>
    <dbReference type="NCBI Taxonomy" id="390333"/>
    <lineage>
        <taxon>Bacteria</taxon>
        <taxon>Bacillati</taxon>
        <taxon>Bacillota</taxon>
        <taxon>Bacilli</taxon>
        <taxon>Lactobacillales</taxon>
        <taxon>Lactobacillaceae</taxon>
        <taxon>Lactobacillus</taxon>
    </lineage>
</organism>
<dbReference type="STRING" id="390333.Ldb0097"/>
<feature type="domain" description="Transcobalamin-like C-terminal" evidence="2">
    <location>
        <begin position="199"/>
        <end position="269"/>
    </location>
</feature>
<dbReference type="HOGENOM" id="CLU_1025972_0_0_9"/>
<dbReference type="RefSeq" id="WP_011543501.1">
    <property type="nucleotide sequence ID" value="NC_008054.1"/>
</dbReference>
<keyword evidence="1" id="KW-0732">Signal</keyword>
<dbReference type="InterPro" id="IPR027954">
    <property type="entry name" value="Transcobalamin-like_C"/>
</dbReference>
<dbReference type="BioCyc" id="LDEL390333:LDB_RS00380-MONOMER"/>
<dbReference type="AlphaFoldDB" id="Q1G7W1"/>
<keyword evidence="4" id="KW-1185">Reference proteome</keyword>
<dbReference type="Gene3D" id="2.170.130.30">
    <property type="match status" value="2"/>
</dbReference>
<gene>
    <name evidence="3" type="ordered locus">Ldb0097</name>
</gene>
<protein>
    <recommendedName>
        <fullName evidence="2">Transcobalamin-like C-terminal domain-containing protein</fullName>
    </recommendedName>
</protein>
<proteinExistence type="predicted"/>
<dbReference type="KEGG" id="ldb:Ldb0097"/>
<dbReference type="Pfam" id="PF14478">
    <property type="entry name" value="DUF4430"/>
    <property type="match status" value="2"/>
</dbReference>
<evidence type="ECO:0000259" key="2">
    <source>
        <dbReference type="Pfam" id="PF14478"/>
    </source>
</evidence>
<feature type="signal peptide" evidence="1">
    <location>
        <begin position="1"/>
        <end position="26"/>
    </location>
</feature>
<name>Q1G7W1_LACDA</name>
<dbReference type="PATRIC" id="fig|390333.7.peg.83"/>
<dbReference type="EMBL" id="CR954253">
    <property type="protein sequence ID" value="CAI96938.1"/>
    <property type="molecule type" value="Genomic_DNA"/>
</dbReference>
<sequence>MKKKILAVVVASAAFMGLFASQPVQKQYVQAAKNTKTAKKTTKKAKAKQISVTYTLKDTTKAKNNQTLAKKTFKVKKGTSVFTVLKKAWKVNYTKSSYGVFITKIKGLGNEKKKLYWTYTVDGKMAKVAADKQKLTKNKSKVVFTLKQYVQAAKNTKTAKKTTKKAKAKQISVTYTLKDTTKAKNKQTLAKKTFKVKKGTSVFTVLKKAWKVNYTKSSKYGVFITKIKGLGDEKKKLYWTYTVDGKMAEVAVDKQKLTKNKSKVVFTLKQY</sequence>
<evidence type="ECO:0000256" key="1">
    <source>
        <dbReference type="SAM" id="SignalP"/>
    </source>
</evidence>
<feature type="chain" id="PRO_5038506844" description="Transcobalamin-like C-terminal domain-containing protein" evidence="1">
    <location>
        <begin position="27"/>
        <end position="271"/>
    </location>
</feature>